<evidence type="ECO:0000313" key="8">
    <source>
        <dbReference type="Proteomes" id="UP000078512"/>
    </source>
</evidence>
<evidence type="ECO:0000313" key="7">
    <source>
        <dbReference type="EMBL" id="OAQ31031.1"/>
    </source>
</evidence>
<name>A0A197K2V8_9FUNG</name>
<dbReference type="SUPFAM" id="SSF51395">
    <property type="entry name" value="FMN-linked oxidoreductases"/>
    <property type="match status" value="1"/>
</dbReference>
<dbReference type="GO" id="GO:0050661">
    <property type="term" value="F:NADP binding"/>
    <property type="evidence" value="ECO:0007669"/>
    <property type="project" value="InterPro"/>
</dbReference>
<evidence type="ECO:0000256" key="5">
    <source>
        <dbReference type="ARBA" id="ARBA00023002"/>
    </source>
</evidence>
<dbReference type="InterPro" id="IPR001155">
    <property type="entry name" value="OxRdtase_FMN_N"/>
</dbReference>
<evidence type="ECO:0000256" key="4">
    <source>
        <dbReference type="ARBA" id="ARBA00022857"/>
    </source>
</evidence>
<organism evidence="7 8">
    <name type="scientific">Linnemannia elongata AG-77</name>
    <dbReference type="NCBI Taxonomy" id="1314771"/>
    <lineage>
        <taxon>Eukaryota</taxon>
        <taxon>Fungi</taxon>
        <taxon>Fungi incertae sedis</taxon>
        <taxon>Mucoromycota</taxon>
        <taxon>Mortierellomycotina</taxon>
        <taxon>Mortierellomycetes</taxon>
        <taxon>Mortierellales</taxon>
        <taxon>Mortierellaceae</taxon>
        <taxon>Linnemannia</taxon>
    </lineage>
</organism>
<dbReference type="GO" id="GO:0010181">
    <property type="term" value="F:FMN binding"/>
    <property type="evidence" value="ECO:0007669"/>
    <property type="project" value="InterPro"/>
</dbReference>
<reference evidence="7 8" key="1">
    <citation type="submission" date="2016-05" db="EMBL/GenBank/DDBJ databases">
        <title>Genome sequencing reveals origins of a unique bacterial endosymbiosis in the earliest lineages of terrestrial Fungi.</title>
        <authorList>
            <consortium name="DOE Joint Genome Institute"/>
            <person name="Uehling J."/>
            <person name="Gryganskyi A."/>
            <person name="Hameed K."/>
            <person name="Tschaplinski T."/>
            <person name="Misztal P."/>
            <person name="Wu S."/>
            <person name="Desiro A."/>
            <person name="Vande Pol N."/>
            <person name="Du Z.-Y."/>
            <person name="Zienkiewicz A."/>
            <person name="Zienkiewicz K."/>
            <person name="Morin E."/>
            <person name="Tisserant E."/>
            <person name="Splivallo R."/>
            <person name="Hainaut M."/>
            <person name="Henrissat B."/>
            <person name="Ohm R."/>
            <person name="Kuo A."/>
            <person name="Yan J."/>
            <person name="Lipzen A."/>
            <person name="Nolan M."/>
            <person name="Labutti K."/>
            <person name="Barry K."/>
            <person name="Goldstein A."/>
            <person name="Labbe J."/>
            <person name="Schadt C."/>
            <person name="Tuskan G."/>
            <person name="Grigoriev I."/>
            <person name="Martin F."/>
            <person name="Vilgalys R."/>
            <person name="Bonito G."/>
        </authorList>
    </citation>
    <scope>NUCLEOTIDE SEQUENCE [LARGE SCALE GENOMIC DNA]</scope>
    <source>
        <strain evidence="7 8">AG-77</strain>
    </source>
</reference>
<dbReference type="Proteomes" id="UP000078512">
    <property type="component" value="Unassembled WGS sequence"/>
</dbReference>
<keyword evidence="8" id="KW-1185">Reference proteome</keyword>
<gene>
    <name evidence="7" type="ORF">K457DRAFT_17870</name>
</gene>
<evidence type="ECO:0000256" key="1">
    <source>
        <dbReference type="ARBA" id="ARBA00001917"/>
    </source>
</evidence>
<keyword evidence="3" id="KW-0288">FMN</keyword>
<dbReference type="STRING" id="1314771.A0A197K2V8"/>
<feature type="domain" description="NADH:flavin oxidoreductase/NADH oxidase N-terminal" evidence="6">
    <location>
        <begin position="2"/>
        <end position="170"/>
    </location>
</feature>
<dbReference type="GO" id="GO:0003959">
    <property type="term" value="F:NADPH dehydrogenase activity"/>
    <property type="evidence" value="ECO:0007669"/>
    <property type="project" value="InterPro"/>
</dbReference>
<dbReference type="PANTHER" id="PTHR43303:SF4">
    <property type="entry name" value="NADPH DEHYDROGENASE C23G7.10C-RELATED"/>
    <property type="match status" value="1"/>
</dbReference>
<keyword evidence="4" id="KW-0521">NADP</keyword>
<dbReference type="PANTHER" id="PTHR43303">
    <property type="entry name" value="NADPH DEHYDROGENASE C23G7.10C-RELATED"/>
    <property type="match status" value="1"/>
</dbReference>
<accession>A0A197K2V8</accession>
<keyword evidence="5" id="KW-0560">Oxidoreductase</keyword>
<evidence type="ECO:0000259" key="6">
    <source>
        <dbReference type="Pfam" id="PF00724"/>
    </source>
</evidence>
<dbReference type="Pfam" id="PF00724">
    <property type="entry name" value="Oxidored_FMN"/>
    <property type="match status" value="1"/>
</dbReference>
<keyword evidence="2" id="KW-0285">Flavoprotein</keyword>
<dbReference type="EMBL" id="KV442032">
    <property type="protein sequence ID" value="OAQ31031.1"/>
    <property type="molecule type" value="Genomic_DNA"/>
</dbReference>
<proteinExistence type="predicted"/>
<comment type="cofactor">
    <cofactor evidence="1">
        <name>FMN</name>
        <dbReference type="ChEBI" id="CHEBI:58210"/>
    </cofactor>
</comment>
<protein>
    <submittedName>
        <fullName evidence="7">FMN-linked oxidoreductase</fullName>
    </submittedName>
</protein>
<evidence type="ECO:0000256" key="2">
    <source>
        <dbReference type="ARBA" id="ARBA00022630"/>
    </source>
</evidence>
<sequence>MDTVEIQGAYGYLIHTFLSPLTNHRTDKYRGSLENRARLLLKVVREVCANFSAEKPIFLRLSFPDCVEYLSNIPSFVIEEAVQVARWAKDAGLDIIHVVAVGHTPREKIPRFPDYLVHYAAQIRQDVPGLVVIAVRIINSGKQAQEIVESGKADLVAAASVFLKHPTFALDAGRELGVDVTYAPLHPCRYA</sequence>
<dbReference type="InterPro" id="IPR013785">
    <property type="entry name" value="Aldolase_TIM"/>
</dbReference>
<dbReference type="InterPro" id="IPR044152">
    <property type="entry name" value="YqjM-like"/>
</dbReference>
<evidence type="ECO:0000256" key="3">
    <source>
        <dbReference type="ARBA" id="ARBA00022643"/>
    </source>
</evidence>
<dbReference type="Gene3D" id="3.20.20.70">
    <property type="entry name" value="Aldolase class I"/>
    <property type="match status" value="1"/>
</dbReference>
<dbReference type="OrthoDB" id="72788at2759"/>
<dbReference type="AlphaFoldDB" id="A0A197K2V8"/>